<sequence length="184" mass="21371">MNPILCLPHLSRIINSDEVHFVVRPIKKEIKRAPLKKNPLKNLNVMLKLNPYAKASRRMALLAEAPRVRLNNGSSTRRGTRSLRRRRLQQSRLPARHGRRTISVKNNGTNMEAKLVNQHLYKALKCSVFQILDTTEMSEYRDDAHPSAGGGKKHDDCMHWFLPRITYTWNDLFIAHLNNFKVRN</sequence>
<accession>A0ABD1RW28</accession>
<proteinExistence type="inferred from homology"/>
<feature type="domain" description="Trichome birefringence-like C-terminal" evidence="3">
    <location>
        <begin position="104"/>
        <end position="175"/>
    </location>
</feature>
<name>A0ABD1RW28_9LAMI</name>
<evidence type="ECO:0000259" key="3">
    <source>
        <dbReference type="Pfam" id="PF13839"/>
    </source>
</evidence>
<dbReference type="Pfam" id="PF13839">
    <property type="entry name" value="PC-Esterase"/>
    <property type="match status" value="1"/>
</dbReference>
<dbReference type="InterPro" id="IPR026057">
    <property type="entry name" value="TBL_C"/>
</dbReference>
<evidence type="ECO:0000256" key="2">
    <source>
        <dbReference type="SAM" id="MobiDB-lite"/>
    </source>
</evidence>
<evidence type="ECO:0000313" key="6">
    <source>
        <dbReference type="Proteomes" id="UP001604336"/>
    </source>
</evidence>
<evidence type="ECO:0000259" key="4">
    <source>
        <dbReference type="Pfam" id="PF14374"/>
    </source>
</evidence>
<dbReference type="Pfam" id="PF14374">
    <property type="entry name" value="Ribos_L4_asso_C"/>
    <property type="match status" value="1"/>
</dbReference>
<protein>
    <submittedName>
        <fullName evidence="5">Protein trichome birefringence-like 13</fullName>
    </submittedName>
</protein>
<dbReference type="InterPro" id="IPR025755">
    <property type="entry name" value="Ribos_uL4_C_dom"/>
</dbReference>
<dbReference type="PANTHER" id="PTHR19431">
    <property type="entry name" value="60S RIBOSOMAL PROTEIN L4"/>
    <property type="match status" value="1"/>
</dbReference>
<dbReference type="AlphaFoldDB" id="A0ABD1RW28"/>
<comment type="similarity">
    <text evidence="1">Belongs to the PC-esterase family. TBL subfamily.</text>
</comment>
<evidence type="ECO:0000313" key="5">
    <source>
        <dbReference type="EMBL" id="KAL2492508.1"/>
    </source>
</evidence>
<gene>
    <name evidence="5" type="ORF">Adt_28136</name>
</gene>
<dbReference type="Proteomes" id="UP001604336">
    <property type="component" value="Unassembled WGS sequence"/>
</dbReference>
<feature type="region of interest" description="Disordered" evidence="2">
    <location>
        <begin position="71"/>
        <end position="92"/>
    </location>
</feature>
<feature type="domain" description="Large ribosomal subunit protein uL4 C-terminal" evidence="4">
    <location>
        <begin position="3"/>
        <end position="66"/>
    </location>
</feature>
<comment type="caution">
    <text evidence="5">The sequence shown here is derived from an EMBL/GenBank/DDBJ whole genome shotgun (WGS) entry which is preliminary data.</text>
</comment>
<organism evidence="5 6">
    <name type="scientific">Abeliophyllum distichum</name>
    <dbReference type="NCBI Taxonomy" id="126358"/>
    <lineage>
        <taxon>Eukaryota</taxon>
        <taxon>Viridiplantae</taxon>
        <taxon>Streptophyta</taxon>
        <taxon>Embryophyta</taxon>
        <taxon>Tracheophyta</taxon>
        <taxon>Spermatophyta</taxon>
        <taxon>Magnoliopsida</taxon>
        <taxon>eudicotyledons</taxon>
        <taxon>Gunneridae</taxon>
        <taxon>Pentapetalae</taxon>
        <taxon>asterids</taxon>
        <taxon>lamiids</taxon>
        <taxon>Lamiales</taxon>
        <taxon>Oleaceae</taxon>
        <taxon>Forsythieae</taxon>
        <taxon>Abeliophyllum</taxon>
    </lineage>
</organism>
<keyword evidence="6" id="KW-1185">Reference proteome</keyword>
<evidence type="ECO:0000256" key="1">
    <source>
        <dbReference type="ARBA" id="ARBA00007727"/>
    </source>
</evidence>
<feature type="compositionally biased region" description="Basic residues" evidence="2">
    <location>
        <begin position="78"/>
        <end position="92"/>
    </location>
</feature>
<dbReference type="EMBL" id="JBFOLK010000008">
    <property type="protein sequence ID" value="KAL2492508.1"/>
    <property type="molecule type" value="Genomic_DNA"/>
</dbReference>
<reference evidence="6" key="1">
    <citation type="submission" date="2024-07" db="EMBL/GenBank/DDBJ databases">
        <title>Two chromosome-level genome assemblies of Korean endemic species Abeliophyllum distichum and Forsythia ovata (Oleaceae).</title>
        <authorList>
            <person name="Jang H."/>
        </authorList>
    </citation>
    <scope>NUCLEOTIDE SEQUENCE [LARGE SCALE GENOMIC DNA]</scope>
</reference>
<dbReference type="InterPro" id="IPR045240">
    <property type="entry name" value="Ribosomal_uL4_euk/arch"/>
</dbReference>